<evidence type="ECO:0000256" key="3">
    <source>
        <dbReference type="ARBA" id="ARBA00005709"/>
    </source>
</evidence>
<evidence type="ECO:0000256" key="4">
    <source>
        <dbReference type="ARBA" id="ARBA00023143"/>
    </source>
</evidence>
<proteinExistence type="inferred from homology"/>
<name>A0A0N8K8V4_9RHOB</name>
<feature type="domain" description="Flagellin C-terminal" evidence="6">
    <location>
        <begin position="339"/>
        <end position="413"/>
    </location>
</feature>
<reference evidence="7 10" key="2">
    <citation type="submission" date="2016-01" db="EMBL/GenBank/DDBJ databases">
        <authorList>
            <person name="Varghese N."/>
        </authorList>
    </citation>
    <scope>NUCLEOTIDE SEQUENCE [LARGE SCALE GENOMIC DNA]</scope>
    <source>
        <strain evidence="7 10">HL-91</strain>
    </source>
</reference>
<dbReference type="NCBIfam" id="TIGR02550">
    <property type="entry name" value="flagell_flgL"/>
    <property type="match status" value="1"/>
</dbReference>
<dbReference type="Pfam" id="PF00700">
    <property type="entry name" value="Flagellin_C"/>
    <property type="match status" value="1"/>
</dbReference>
<evidence type="ECO:0000256" key="1">
    <source>
        <dbReference type="ARBA" id="ARBA00004365"/>
    </source>
</evidence>
<keyword evidence="8" id="KW-0966">Cell projection</keyword>
<dbReference type="STRING" id="1666912.Ga0058931_2135"/>
<dbReference type="Pfam" id="PF00669">
    <property type="entry name" value="Flagellin_N"/>
    <property type="match status" value="1"/>
</dbReference>
<keyword evidence="8" id="KW-0282">Flagellum</keyword>
<evidence type="ECO:0000313" key="9">
    <source>
        <dbReference type="Proteomes" id="UP000050413"/>
    </source>
</evidence>
<reference evidence="8 9" key="1">
    <citation type="submission" date="2015-09" db="EMBL/GenBank/DDBJ databases">
        <title>Identification and resolution of microdiversity through metagenomic sequencing of parallel consortia.</title>
        <authorList>
            <person name="Nelson W.C."/>
            <person name="Romine M.F."/>
            <person name="Lindemann S.R."/>
        </authorList>
    </citation>
    <scope>NUCLEOTIDE SEQUENCE [LARGE SCALE GENOMIC DNA]</scope>
    <source>
        <strain evidence="8">HL-91</strain>
    </source>
</reference>
<sequence length="414" mass="43824">MISDAQFAQTAIRAFTRQDQQISDLQTRLSSGVNDPRVSADPARAMELSALRDLRSDLSTQTDIGRIAADRLAMTDSVLSEVSDGVRELYRISLQANNDTLTREAHGALRVQAETLRNTLLAAANATDPQGRPLFSGNAPGPAFVNAPDGVRYQGDNSATAIQMGRNTLMQTGLPGGQVFGDGQDSVFALLDDVITGLSDPVLGARDTVRANQQATLQLGIQDDPITFDIAGPEGRTLVQLPLSAGSEAAQIAAINSVSAQTGVQAQAAPDGVGIRLSAAGDMTLSNQTSPMGNLASRPLVTLQQLDSDGTTTSDPVALRPAHLERQELLARSSAKVGHMAEMHAAVGALGSTLDSRLEQIAETRLTVDQAMSRLNDVNVAETITRLQTLLLTQQASQQSFVKIAGQSLFDYLR</sequence>
<comment type="similarity">
    <text evidence="3">Belongs to the bacterial flagellin family.</text>
</comment>
<evidence type="ECO:0000259" key="5">
    <source>
        <dbReference type="Pfam" id="PF00669"/>
    </source>
</evidence>
<dbReference type="EMBL" id="FBYC01000004">
    <property type="protein sequence ID" value="CUX82049.1"/>
    <property type="molecule type" value="Genomic_DNA"/>
</dbReference>
<dbReference type="GO" id="GO:0071973">
    <property type="term" value="P:bacterial-type flagellum-dependent cell motility"/>
    <property type="evidence" value="ECO:0007669"/>
    <property type="project" value="InterPro"/>
</dbReference>
<dbReference type="OrthoDB" id="7835373at2"/>
<dbReference type="PANTHER" id="PTHR42792">
    <property type="entry name" value="FLAGELLIN"/>
    <property type="match status" value="1"/>
</dbReference>
<dbReference type="GO" id="GO:0005576">
    <property type="term" value="C:extracellular region"/>
    <property type="evidence" value="ECO:0007669"/>
    <property type="project" value="UniProtKB-SubCell"/>
</dbReference>
<evidence type="ECO:0000313" key="8">
    <source>
        <dbReference type="EMBL" id="KPP95585.1"/>
    </source>
</evidence>
<dbReference type="AlphaFoldDB" id="A0A0N8K8V4"/>
<dbReference type="Proteomes" id="UP000182045">
    <property type="component" value="Unassembled WGS sequence"/>
</dbReference>
<dbReference type="EMBL" id="LJSG01000002">
    <property type="protein sequence ID" value="KPP95585.1"/>
    <property type="molecule type" value="Genomic_DNA"/>
</dbReference>
<dbReference type="SUPFAM" id="SSF64518">
    <property type="entry name" value="Phase 1 flagellin"/>
    <property type="match status" value="1"/>
</dbReference>
<evidence type="ECO:0000313" key="10">
    <source>
        <dbReference type="Proteomes" id="UP000182045"/>
    </source>
</evidence>
<comment type="caution">
    <text evidence="8">The sequence shown here is derived from an EMBL/GenBank/DDBJ whole genome shotgun (WGS) entry which is preliminary data.</text>
</comment>
<evidence type="ECO:0000313" key="7">
    <source>
        <dbReference type="EMBL" id="CUX82049.1"/>
    </source>
</evidence>
<dbReference type="InterPro" id="IPR046358">
    <property type="entry name" value="Flagellin_C"/>
</dbReference>
<comment type="subcellular location">
    <subcellularLocation>
        <location evidence="1">Bacterial flagellum</location>
    </subcellularLocation>
    <subcellularLocation>
        <location evidence="2">Secreted</location>
    </subcellularLocation>
</comment>
<accession>A0A0N8K8V4</accession>
<protein>
    <submittedName>
        <fullName evidence="7 8">Flagellar hook-associated protein 3</fullName>
    </submittedName>
</protein>
<dbReference type="InterPro" id="IPR001492">
    <property type="entry name" value="Flagellin"/>
</dbReference>
<dbReference type="PANTHER" id="PTHR42792:SF1">
    <property type="entry name" value="FLAGELLAR HOOK-ASSOCIATED PROTEIN 3"/>
    <property type="match status" value="1"/>
</dbReference>
<dbReference type="InterPro" id="IPR001029">
    <property type="entry name" value="Flagellin_N"/>
</dbReference>
<keyword evidence="4" id="KW-0975">Bacterial flagellum</keyword>
<dbReference type="GO" id="GO:0009424">
    <property type="term" value="C:bacterial-type flagellum hook"/>
    <property type="evidence" value="ECO:0007669"/>
    <property type="project" value="InterPro"/>
</dbReference>
<evidence type="ECO:0000259" key="6">
    <source>
        <dbReference type="Pfam" id="PF00700"/>
    </source>
</evidence>
<dbReference type="GO" id="GO:0005198">
    <property type="term" value="F:structural molecule activity"/>
    <property type="evidence" value="ECO:0007669"/>
    <property type="project" value="InterPro"/>
</dbReference>
<dbReference type="Gene3D" id="1.20.1330.10">
    <property type="entry name" value="f41 fragment of flagellin, N-terminal domain"/>
    <property type="match status" value="2"/>
</dbReference>
<dbReference type="InterPro" id="IPR013384">
    <property type="entry name" value="Flagell_FlgL"/>
</dbReference>
<organism evidence="8 9">
    <name type="scientific">Roseibaca calidilacus</name>
    <dbReference type="NCBI Taxonomy" id="1666912"/>
    <lineage>
        <taxon>Bacteria</taxon>
        <taxon>Pseudomonadati</taxon>
        <taxon>Pseudomonadota</taxon>
        <taxon>Alphaproteobacteria</taxon>
        <taxon>Rhodobacterales</taxon>
        <taxon>Paracoccaceae</taxon>
        <taxon>Roseinatronobacter</taxon>
    </lineage>
</organism>
<keyword evidence="8" id="KW-0969">Cilium</keyword>
<keyword evidence="10" id="KW-1185">Reference proteome</keyword>
<gene>
    <name evidence="8" type="primary">flgL</name>
    <name evidence="7" type="ORF">Ga0058931_2135</name>
    <name evidence="8" type="ORF">HLUCCA05_02690</name>
</gene>
<dbReference type="RefSeq" id="WP_072246318.1">
    <property type="nucleotide sequence ID" value="NZ_FBYC01000004.1"/>
</dbReference>
<evidence type="ECO:0000256" key="2">
    <source>
        <dbReference type="ARBA" id="ARBA00004613"/>
    </source>
</evidence>
<dbReference type="Proteomes" id="UP000050413">
    <property type="component" value="Unassembled WGS sequence"/>
</dbReference>
<feature type="domain" description="Flagellin N-terminal" evidence="5">
    <location>
        <begin position="2"/>
        <end position="138"/>
    </location>
</feature>